<evidence type="ECO:0000313" key="1">
    <source>
        <dbReference type="EMBL" id="ABD75250.1"/>
    </source>
</evidence>
<proteinExistence type="predicted"/>
<sequence>RVYAAPIMDNSTSGPVREFLPFQLQADFGLDLVSHPLKQAEECLCTFMLNIELNTNSIFTSINGSSEVKSRPTYSENIPILRQRLLRPKIRMIFEPFLQLRPEPELKGLCFGKCFRFNSTRGLADRARPFVGFRNDVELRGRWAVANTPKFHFQAEELELLIRGLVQPIERRPVFLSKLCGDPDDGHGMEP</sequence>
<feature type="non-terminal residue" evidence="1">
    <location>
        <position position="191"/>
    </location>
</feature>
<accession>D1CTU6</accession>
<feature type="non-terminal residue" evidence="1">
    <location>
        <position position="1"/>
    </location>
</feature>
<organism evidence="1">
    <name type="scientific">Sinorhizobium xinjiangense</name>
    <dbReference type="NCBI Taxonomy" id="28106"/>
    <lineage>
        <taxon>Bacteria</taxon>
        <taxon>Pseudomonadati</taxon>
        <taxon>Pseudomonadota</taxon>
        <taxon>Alphaproteobacteria</taxon>
        <taxon>Hyphomicrobiales</taxon>
        <taxon>Rhizobiaceae</taxon>
        <taxon>Sinorhizobium/Ensifer group</taxon>
        <taxon>Sinorhizobium</taxon>
    </lineage>
</organism>
<dbReference type="AlphaFoldDB" id="D1CTU6"/>
<protein>
    <submittedName>
        <fullName evidence="1">Uncharacterized protein</fullName>
    </submittedName>
</protein>
<reference evidence="1" key="1">
    <citation type="submission" date="2006-02" db="EMBL/GenBank/DDBJ databases">
        <title>Sampling the accessory genome of the Sinorhizobium genus by suppressive subtractive hybridization.</title>
        <authorList>
            <person name="Moulin L."/>
            <person name="Ghazoui Z."/>
            <person name="Young P."/>
        </authorList>
    </citation>
    <scope>NUCLEOTIDE SEQUENCE</scope>
    <source>
        <strain evidence="1">LMG17930</strain>
    </source>
</reference>
<dbReference type="EMBL" id="DQ403687">
    <property type="protein sequence ID" value="ABD75250.1"/>
    <property type="molecule type" value="Genomic_DNA"/>
</dbReference>
<name>D1CTU6_9HYPH</name>